<dbReference type="PROSITE" id="PS51450">
    <property type="entry name" value="LRR"/>
    <property type="match status" value="2"/>
</dbReference>
<sequence>MIFFIFFIIISEITSSFIINDLKDLNFLLEDENDDIFNHPYEIEEINEIHYMLICNQDDKSIFVNIIALESKKAILPSIISLLTKLKELSAHQNNLMELPMGFEKLTSLEFLDLSFNKFSRIPNAIFSLRSLKKLRLDKNPIYSIPRNIMDLNNLEELSFRDCNIIYISKHFFPVPSLKLLDLSSNPTLFLIKSNESLHSKAQIATDQHPDYNPQHTNFKPHTSYDQETKNVNTTLEILKLNSNNLTDYPKIFENCLSLESLYLISNKITIFPKFIFKLEQLILLEMRDNLLSSLYIDNLLLPNLKHLNLGKNQLINIYISPTAMPNLEALHLCENKIPKLHESVLNRKNLCDLCIWLNVFVGDAYFPSCENKITTLTICFKDKTSIPSIFLLNLFNTLNISCESKYDLRLDILKHVPINFELKTLSLWNCSIKEIPRNIYKLVNLKILQMQHNQITRVHNFFQKNKYLEVLDLSHNRIIIIDGSILQLETLKELNFSHNTITFLPSTFYTVQVNFPKVNLESNPLIDYSSAFDKNRGILGYKELPQEIKDNLILNHTDQYWYNYHNFSGAKPSPADFFYGTLSIPNKTRINFEMIQSAIDSNPPPHTKSMEEMLQNLNGVMKLFITDDIENKVHFLKDRIINYYDMYDENFNDNYILFNMKKFEILSYLECIFISFDKMSQDISKHDELRTRIEALFYSLGYGITNENGEHDLKCYTGQGQAFFHVYQGLADNPLLIKDINYYVKSIIANLKNQIFEKITGYNNEPENVEIYVNWRNEMANDLGFNKIIGVNSFISGNPLTFNRQNILTDFFLDFNRESMIEGLKEYYLGENNQDFREKIYDFISNNLSQNKCIDDYFKLKQDDKNEWSYSFTYEGAELILRKLNYIF</sequence>
<dbReference type="InterPro" id="IPR003591">
    <property type="entry name" value="Leu-rich_rpt_typical-subtyp"/>
</dbReference>
<dbReference type="STRING" id="1358809.S7WCB0"/>
<dbReference type="InParanoid" id="S7WCB0"/>
<accession>S7WCB0</accession>
<proteinExistence type="predicted"/>
<evidence type="ECO:0000313" key="4">
    <source>
        <dbReference type="EMBL" id="EPR79432.1"/>
    </source>
</evidence>
<dbReference type="InterPro" id="IPR001611">
    <property type="entry name" value="Leu-rich_rpt"/>
</dbReference>
<evidence type="ECO:0000313" key="5">
    <source>
        <dbReference type="Proteomes" id="UP000014978"/>
    </source>
</evidence>
<keyword evidence="5" id="KW-1185">Reference proteome</keyword>
<feature type="signal peptide" evidence="3">
    <location>
        <begin position="1"/>
        <end position="16"/>
    </location>
</feature>
<dbReference type="SMART" id="SM00365">
    <property type="entry name" value="LRR_SD22"/>
    <property type="match status" value="5"/>
</dbReference>
<dbReference type="PANTHER" id="PTHR48051:SF1">
    <property type="entry name" value="RAS SUPPRESSOR PROTEIN 1"/>
    <property type="match status" value="1"/>
</dbReference>
<dbReference type="OrthoDB" id="266138at2759"/>
<name>S7WCB0_SPRLO</name>
<organism evidence="4 5">
    <name type="scientific">Spraguea lophii (strain 42_110)</name>
    <name type="common">Microsporidian parasite</name>
    <dbReference type="NCBI Taxonomy" id="1358809"/>
    <lineage>
        <taxon>Eukaryota</taxon>
        <taxon>Fungi</taxon>
        <taxon>Fungi incertae sedis</taxon>
        <taxon>Microsporidia</taxon>
        <taxon>Spragueidae</taxon>
        <taxon>Spraguea</taxon>
    </lineage>
</organism>
<dbReference type="Pfam" id="PF13516">
    <property type="entry name" value="LRR_6"/>
    <property type="match status" value="2"/>
</dbReference>
<dbReference type="GO" id="GO:0005737">
    <property type="term" value="C:cytoplasm"/>
    <property type="evidence" value="ECO:0007669"/>
    <property type="project" value="TreeGrafter"/>
</dbReference>
<dbReference type="EMBL" id="ATCN01000256">
    <property type="protein sequence ID" value="EPR79432.1"/>
    <property type="molecule type" value="Genomic_DNA"/>
</dbReference>
<dbReference type="Pfam" id="PF13855">
    <property type="entry name" value="LRR_8"/>
    <property type="match status" value="2"/>
</dbReference>
<dbReference type="Gene3D" id="3.80.10.10">
    <property type="entry name" value="Ribonuclease Inhibitor"/>
    <property type="match status" value="3"/>
</dbReference>
<protein>
    <submittedName>
        <fullName evidence="4">Leucine rich repeat protein</fullName>
    </submittedName>
</protein>
<evidence type="ECO:0000256" key="3">
    <source>
        <dbReference type="SAM" id="SignalP"/>
    </source>
</evidence>
<dbReference type="AlphaFoldDB" id="S7WCB0"/>
<dbReference type="HOGENOM" id="CLU_016141_0_0_1"/>
<keyword evidence="3" id="KW-0732">Signal</keyword>
<feature type="chain" id="PRO_5004546183" evidence="3">
    <location>
        <begin position="17"/>
        <end position="889"/>
    </location>
</feature>
<comment type="caution">
    <text evidence="4">The sequence shown here is derived from an EMBL/GenBank/DDBJ whole genome shotgun (WGS) entry which is preliminary data.</text>
</comment>
<keyword evidence="2" id="KW-0677">Repeat</keyword>
<dbReference type="Proteomes" id="UP000014978">
    <property type="component" value="Unassembled WGS sequence"/>
</dbReference>
<keyword evidence="1" id="KW-0433">Leucine-rich repeat</keyword>
<evidence type="ECO:0000256" key="2">
    <source>
        <dbReference type="ARBA" id="ARBA00022737"/>
    </source>
</evidence>
<evidence type="ECO:0000256" key="1">
    <source>
        <dbReference type="ARBA" id="ARBA00022614"/>
    </source>
</evidence>
<reference evidence="5" key="1">
    <citation type="journal article" date="2013" name="PLoS Genet.">
        <title>The genome of Spraguea lophii and the basis of host-microsporidian interactions.</title>
        <authorList>
            <person name="Campbell S.E."/>
            <person name="Williams T.A."/>
            <person name="Yousuf A."/>
            <person name="Soanes D.M."/>
            <person name="Paszkiewicz K.H."/>
            <person name="Williams B.A.P."/>
        </authorList>
    </citation>
    <scope>NUCLEOTIDE SEQUENCE [LARGE SCALE GENOMIC DNA]</scope>
    <source>
        <strain evidence="5">42_110</strain>
    </source>
</reference>
<dbReference type="VEuPathDB" id="MicrosporidiaDB:SLOPH_1293"/>
<dbReference type="SMART" id="SM00369">
    <property type="entry name" value="LRR_TYP"/>
    <property type="match status" value="9"/>
</dbReference>
<gene>
    <name evidence="4" type="ORF">SLOPH_1293</name>
</gene>
<dbReference type="InterPro" id="IPR032675">
    <property type="entry name" value="LRR_dom_sf"/>
</dbReference>
<dbReference type="InterPro" id="IPR050216">
    <property type="entry name" value="LRR_domain-containing"/>
</dbReference>
<dbReference type="PANTHER" id="PTHR48051">
    <property type="match status" value="1"/>
</dbReference>
<dbReference type="SUPFAM" id="SSF52058">
    <property type="entry name" value="L domain-like"/>
    <property type="match status" value="2"/>
</dbReference>